<dbReference type="Proteomes" id="UP000280197">
    <property type="component" value="Chromosome"/>
</dbReference>
<dbReference type="AlphaFoldDB" id="A0A3Q9C311"/>
<gene>
    <name evidence="1" type="ORF">EJC51_28315</name>
</gene>
<name>A0A3Q9C311_9ACTN</name>
<dbReference type="KEGG" id="saqu:EJC51_28315"/>
<protein>
    <submittedName>
        <fullName evidence="1">Uncharacterized protein</fullName>
    </submittedName>
</protein>
<dbReference type="RefSeq" id="WP_126273674.1">
    <property type="nucleotide sequence ID" value="NZ_CP034463.1"/>
</dbReference>
<dbReference type="EMBL" id="CP034463">
    <property type="protein sequence ID" value="AZP19631.1"/>
    <property type="molecule type" value="Genomic_DNA"/>
</dbReference>
<proteinExistence type="predicted"/>
<sequence>MSDITACGIVCPTDWVPLPLEPADDVKGWAKSTADELRERGKAAGYELDKRTLRKDLRAKAEDSRSREPFYAFAFYPDGFDTALAILEVDLIHPDQTVPKITLDWLAETFSAHDFGPPQISHTELPIGPAVRLRQNFAADDPPAGGAGILMETVTYGILPAGAESAVMLLMSWTVPGLAEELEEAADSIVRTLTVDF</sequence>
<evidence type="ECO:0000313" key="2">
    <source>
        <dbReference type="Proteomes" id="UP000280197"/>
    </source>
</evidence>
<reference evidence="1 2" key="1">
    <citation type="submission" date="2018-12" db="EMBL/GenBank/DDBJ databases">
        <authorList>
            <person name="Li K."/>
        </authorList>
    </citation>
    <scope>NUCLEOTIDE SEQUENCE [LARGE SCALE GENOMIC DNA]</scope>
    <source>
        <strain evidence="2">CR22</strain>
    </source>
</reference>
<evidence type="ECO:0000313" key="1">
    <source>
        <dbReference type="EMBL" id="AZP19631.1"/>
    </source>
</evidence>
<keyword evidence="2" id="KW-1185">Reference proteome</keyword>
<accession>A0A3Q9C311</accession>
<organism evidence="1 2">
    <name type="scientific">Streptomyces aquilus</name>
    <dbReference type="NCBI Taxonomy" id="2548456"/>
    <lineage>
        <taxon>Bacteria</taxon>
        <taxon>Bacillati</taxon>
        <taxon>Actinomycetota</taxon>
        <taxon>Actinomycetes</taxon>
        <taxon>Kitasatosporales</taxon>
        <taxon>Streptomycetaceae</taxon>
        <taxon>Streptomyces</taxon>
    </lineage>
</organism>